<dbReference type="PANTHER" id="PTHR45964:SF5">
    <property type="entry name" value="WSCD FAMILY MEMBER CG9164"/>
    <property type="match status" value="1"/>
</dbReference>
<evidence type="ECO:0000256" key="1">
    <source>
        <dbReference type="ARBA" id="ARBA00010236"/>
    </source>
</evidence>
<comment type="caution">
    <text evidence="4">The sequence shown here is derived from an EMBL/GenBank/DDBJ whole genome shotgun (WGS) entry which is preliminary data.</text>
</comment>
<dbReference type="Pfam" id="PF00685">
    <property type="entry name" value="Sulfotransfer_1"/>
    <property type="match status" value="1"/>
</dbReference>
<reference evidence="4" key="1">
    <citation type="submission" date="2022-03" db="EMBL/GenBank/DDBJ databases">
        <authorList>
            <person name="Martin C."/>
        </authorList>
    </citation>
    <scope>NUCLEOTIDE SEQUENCE</scope>
</reference>
<evidence type="ECO:0000313" key="5">
    <source>
        <dbReference type="Proteomes" id="UP000749559"/>
    </source>
</evidence>
<evidence type="ECO:0000256" key="2">
    <source>
        <dbReference type="SAM" id="Phobius"/>
    </source>
</evidence>
<dbReference type="Proteomes" id="UP000749559">
    <property type="component" value="Unassembled WGS sequence"/>
</dbReference>
<keyword evidence="2" id="KW-1133">Transmembrane helix</keyword>
<dbReference type="AlphaFoldDB" id="A0A8S4Q241"/>
<keyword evidence="2" id="KW-0472">Membrane</keyword>
<comment type="similarity">
    <text evidence="1">Belongs to the WSCD family.</text>
</comment>
<dbReference type="SUPFAM" id="SSF52540">
    <property type="entry name" value="P-loop containing nucleoside triphosphate hydrolases"/>
    <property type="match status" value="1"/>
</dbReference>
<feature type="domain" description="Sulfotransferase" evidence="3">
    <location>
        <begin position="156"/>
        <end position="285"/>
    </location>
</feature>
<evidence type="ECO:0000313" key="4">
    <source>
        <dbReference type="EMBL" id="CAH1799606.1"/>
    </source>
</evidence>
<dbReference type="InterPro" id="IPR051589">
    <property type="entry name" value="Sialate-O-sulfotransferase"/>
</dbReference>
<proteinExistence type="inferred from homology"/>
<dbReference type="PANTHER" id="PTHR45964">
    <property type="entry name" value="WSCD FAMILY MEMBER CG9164"/>
    <property type="match status" value="1"/>
</dbReference>
<organism evidence="4 5">
    <name type="scientific">Owenia fusiformis</name>
    <name type="common">Polychaete worm</name>
    <dbReference type="NCBI Taxonomy" id="6347"/>
    <lineage>
        <taxon>Eukaryota</taxon>
        <taxon>Metazoa</taxon>
        <taxon>Spiralia</taxon>
        <taxon>Lophotrochozoa</taxon>
        <taxon>Annelida</taxon>
        <taxon>Polychaeta</taxon>
        <taxon>Sedentaria</taxon>
        <taxon>Canalipalpata</taxon>
        <taxon>Sabellida</taxon>
        <taxon>Oweniida</taxon>
        <taxon>Oweniidae</taxon>
        <taxon>Owenia</taxon>
    </lineage>
</organism>
<keyword evidence="2" id="KW-0812">Transmembrane</keyword>
<protein>
    <recommendedName>
        <fullName evidence="3">Sulfotransferase domain-containing protein</fullName>
    </recommendedName>
</protein>
<dbReference type="InterPro" id="IPR027417">
    <property type="entry name" value="P-loop_NTPase"/>
</dbReference>
<dbReference type="EMBL" id="CAIIXF020000011">
    <property type="protein sequence ID" value="CAH1799606.1"/>
    <property type="molecule type" value="Genomic_DNA"/>
</dbReference>
<dbReference type="OrthoDB" id="5985073at2759"/>
<name>A0A8S4Q241_OWEFU</name>
<dbReference type="GO" id="GO:0008146">
    <property type="term" value="F:sulfotransferase activity"/>
    <property type="evidence" value="ECO:0007669"/>
    <property type="project" value="InterPro"/>
</dbReference>
<keyword evidence="5" id="KW-1185">Reference proteome</keyword>
<dbReference type="InterPro" id="IPR000863">
    <property type="entry name" value="Sulfotransferase_dom"/>
</dbReference>
<evidence type="ECO:0000259" key="3">
    <source>
        <dbReference type="Pfam" id="PF00685"/>
    </source>
</evidence>
<sequence length="323" mass="36915">MRIGTGSTKSNGPSTWSRHSLKYYMSNNIVVGILKKICLSILIILGLYWVIITIRTEVLVDDRGYTLDSVSRDTGSDVDSDGDKGKGYGIMSPCRPVGLSDDPLPITALSSSPGSGNTWTRFLIQQLTGIATGSVYKASWMKQAGYPGEGLTNGSVVVVKTHMLPYKKFQFDKAVLILRNVKSAMIAEQKRRHYWSFNRGSREMFKDEDWERFTMIYGDDWLNHNTEWIQISEPLYIVLYDNLMNDLKSELRKLAQYLGFTADESLLDCIHNHKNSLKKKKNMTELYPFNKETELRLDGYLEEICQALQTRYNDFDCTPLYAF</sequence>
<feature type="transmembrane region" description="Helical" evidence="2">
    <location>
        <begin position="29"/>
        <end position="51"/>
    </location>
</feature>
<dbReference type="Gene3D" id="3.40.50.300">
    <property type="entry name" value="P-loop containing nucleotide triphosphate hydrolases"/>
    <property type="match status" value="1"/>
</dbReference>
<gene>
    <name evidence="4" type="ORF">OFUS_LOCUS23594</name>
</gene>
<accession>A0A8S4Q241</accession>